<reference evidence="2 3" key="1">
    <citation type="submission" date="2019-07" db="EMBL/GenBank/DDBJ databases">
        <title>Draft genome assembly of a fouling barnacle, Amphibalanus amphitrite (Darwin, 1854): The first reference genome for Thecostraca.</title>
        <authorList>
            <person name="Kim W."/>
        </authorList>
    </citation>
    <scope>NUCLEOTIDE SEQUENCE [LARGE SCALE GENOMIC DNA]</scope>
    <source>
        <strain evidence="2">SNU_AA5</strain>
        <tissue evidence="2">Soma without cirri and trophi</tissue>
    </source>
</reference>
<dbReference type="AlphaFoldDB" id="A0A6A4WKI8"/>
<name>A0A6A4WKI8_AMPAM</name>
<evidence type="ECO:0000313" key="3">
    <source>
        <dbReference type="Proteomes" id="UP000440578"/>
    </source>
</evidence>
<evidence type="ECO:0000313" key="2">
    <source>
        <dbReference type="EMBL" id="KAF0307385.1"/>
    </source>
</evidence>
<evidence type="ECO:0000256" key="1">
    <source>
        <dbReference type="SAM" id="MobiDB-lite"/>
    </source>
</evidence>
<feature type="region of interest" description="Disordered" evidence="1">
    <location>
        <begin position="1"/>
        <end position="71"/>
    </location>
</feature>
<comment type="caution">
    <text evidence="2">The sequence shown here is derived from an EMBL/GenBank/DDBJ whole genome shotgun (WGS) entry which is preliminary data.</text>
</comment>
<dbReference type="Proteomes" id="UP000440578">
    <property type="component" value="Unassembled WGS sequence"/>
</dbReference>
<proteinExistence type="predicted"/>
<dbReference type="EMBL" id="VIIS01000580">
    <property type="protein sequence ID" value="KAF0307385.1"/>
    <property type="molecule type" value="Genomic_DNA"/>
</dbReference>
<sequence length="71" mass="7503">MVRARPVQGGNSLQNTADPGGAGVGERAVEDPLEDPLQQLNLEEGSGGGEQDPEEVVVSERVWSRMTMDGP</sequence>
<protein>
    <submittedName>
        <fullName evidence="2">Uncharacterized protein</fullName>
    </submittedName>
</protein>
<accession>A0A6A4WKI8</accession>
<keyword evidence="3" id="KW-1185">Reference proteome</keyword>
<organism evidence="2 3">
    <name type="scientific">Amphibalanus amphitrite</name>
    <name type="common">Striped barnacle</name>
    <name type="synonym">Balanus amphitrite</name>
    <dbReference type="NCBI Taxonomy" id="1232801"/>
    <lineage>
        <taxon>Eukaryota</taxon>
        <taxon>Metazoa</taxon>
        <taxon>Ecdysozoa</taxon>
        <taxon>Arthropoda</taxon>
        <taxon>Crustacea</taxon>
        <taxon>Multicrustacea</taxon>
        <taxon>Cirripedia</taxon>
        <taxon>Thoracica</taxon>
        <taxon>Thoracicalcarea</taxon>
        <taxon>Balanomorpha</taxon>
        <taxon>Balanoidea</taxon>
        <taxon>Balanidae</taxon>
        <taxon>Amphibalaninae</taxon>
        <taxon>Amphibalanus</taxon>
    </lineage>
</organism>
<gene>
    <name evidence="2" type="ORF">FJT64_021276</name>
</gene>